<dbReference type="EMBL" id="CM042014">
    <property type="protein sequence ID" value="KAI3724294.1"/>
    <property type="molecule type" value="Genomic_DNA"/>
</dbReference>
<evidence type="ECO:0000313" key="2">
    <source>
        <dbReference type="Proteomes" id="UP001055811"/>
    </source>
</evidence>
<accession>A0ACB9BQI6</accession>
<evidence type="ECO:0000313" key="1">
    <source>
        <dbReference type="EMBL" id="KAI3724294.1"/>
    </source>
</evidence>
<proteinExistence type="predicted"/>
<organism evidence="1 2">
    <name type="scientific">Cichorium intybus</name>
    <name type="common">Chicory</name>
    <dbReference type="NCBI Taxonomy" id="13427"/>
    <lineage>
        <taxon>Eukaryota</taxon>
        <taxon>Viridiplantae</taxon>
        <taxon>Streptophyta</taxon>
        <taxon>Embryophyta</taxon>
        <taxon>Tracheophyta</taxon>
        <taxon>Spermatophyta</taxon>
        <taxon>Magnoliopsida</taxon>
        <taxon>eudicotyledons</taxon>
        <taxon>Gunneridae</taxon>
        <taxon>Pentapetalae</taxon>
        <taxon>asterids</taxon>
        <taxon>campanulids</taxon>
        <taxon>Asterales</taxon>
        <taxon>Asteraceae</taxon>
        <taxon>Cichorioideae</taxon>
        <taxon>Cichorieae</taxon>
        <taxon>Cichoriinae</taxon>
        <taxon>Cichorium</taxon>
    </lineage>
</organism>
<sequence>MISWFMILLGGGHSSTLHFYSPSSFEIPVRYTNGESSMFLSSSFSKEYANSDEGLEVTVHRLDSPNNPLSIQPHLVCLFCVPYRYTPQSLGAGSFVRLMSAHGDSLQEEKKLKDESSDSWWMISFTSSRCNTNIAWWSFIKNTQGSNHSRPIVSAKSVNAYHICELSLTFEK</sequence>
<name>A0ACB9BQI6_CICIN</name>
<comment type="caution">
    <text evidence="1">The sequence shown here is derived from an EMBL/GenBank/DDBJ whole genome shotgun (WGS) entry which is preliminary data.</text>
</comment>
<reference evidence="2" key="1">
    <citation type="journal article" date="2022" name="Mol. Ecol. Resour.">
        <title>The genomes of chicory, endive, great burdock and yacon provide insights into Asteraceae palaeo-polyploidization history and plant inulin production.</title>
        <authorList>
            <person name="Fan W."/>
            <person name="Wang S."/>
            <person name="Wang H."/>
            <person name="Wang A."/>
            <person name="Jiang F."/>
            <person name="Liu H."/>
            <person name="Zhao H."/>
            <person name="Xu D."/>
            <person name="Zhang Y."/>
        </authorList>
    </citation>
    <scope>NUCLEOTIDE SEQUENCE [LARGE SCALE GENOMIC DNA]</scope>
    <source>
        <strain evidence="2">cv. Punajuju</strain>
    </source>
</reference>
<reference evidence="1 2" key="2">
    <citation type="journal article" date="2022" name="Mol. Ecol. Resour.">
        <title>The genomes of chicory, endive, great burdock and yacon provide insights into Asteraceae paleo-polyploidization history and plant inulin production.</title>
        <authorList>
            <person name="Fan W."/>
            <person name="Wang S."/>
            <person name="Wang H."/>
            <person name="Wang A."/>
            <person name="Jiang F."/>
            <person name="Liu H."/>
            <person name="Zhao H."/>
            <person name="Xu D."/>
            <person name="Zhang Y."/>
        </authorList>
    </citation>
    <scope>NUCLEOTIDE SEQUENCE [LARGE SCALE GENOMIC DNA]</scope>
    <source>
        <strain evidence="2">cv. Punajuju</strain>
        <tissue evidence="1">Leaves</tissue>
    </source>
</reference>
<protein>
    <submittedName>
        <fullName evidence="1">Uncharacterized protein</fullName>
    </submittedName>
</protein>
<gene>
    <name evidence="1" type="ORF">L2E82_36066</name>
</gene>
<keyword evidence="2" id="KW-1185">Reference proteome</keyword>
<dbReference type="Proteomes" id="UP001055811">
    <property type="component" value="Linkage Group LG06"/>
</dbReference>